<dbReference type="SMART" id="SM00427">
    <property type="entry name" value="H2B"/>
    <property type="match status" value="1"/>
</dbReference>
<dbReference type="InterPro" id="IPR000558">
    <property type="entry name" value="Histone_H2B"/>
</dbReference>
<dbReference type="PRINTS" id="PR00621">
    <property type="entry name" value="HISTONEH2B"/>
</dbReference>
<dbReference type="Gene3D" id="1.10.20.10">
    <property type="entry name" value="Histone, subunit A"/>
    <property type="match status" value="1"/>
</dbReference>
<protein>
    <submittedName>
        <fullName evidence="5">Histone H2B, sperm-like</fullName>
    </submittedName>
</protein>
<dbReference type="PANTHER" id="PTHR23428">
    <property type="entry name" value="HISTONE H2B"/>
    <property type="match status" value="1"/>
</dbReference>
<dbReference type="Pfam" id="PF00125">
    <property type="entry name" value="Histone"/>
    <property type="match status" value="1"/>
</dbReference>
<dbReference type="GO" id="GO:0000786">
    <property type="term" value="C:nucleosome"/>
    <property type="evidence" value="ECO:0007669"/>
    <property type="project" value="InterPro"/>
</dbReference>
<dbReference type="AlphaFoldDB" id="A0A6P3RRD4"/>
<dbReference type="GO" id="GO:0003677">
    <property type="term" value="F:DNA binding"/>
    <property type="evidence" value="ECO:0007669"/>
    <property type="project" value="InterPro"/>
</dbReference>
<gene>
    <name evidence="5" type="primary">LOC105311756</name>
</gene>
<evidence type="ECO:0000256" key="1">
    <source>
        <dbReference type="ARBA" id="ARBA00006846"/>
    </source>
</evidence>
<evidence type="ECO:0000313" key="5">
    <source>
        <dbReference type="RefSeq" id="XP_011385969.2"/>
    </source>
</evidence>
<dbReference type="RefSeq" id="XP_011385969.2">
    <property type="nucleotide sequence ID" value="XM_011387667.2"/>
</dbReference>
<keyword evidence="4" id="KW-1185">Reference proteome</keyword>
<feature type="compositionally biased region" description="Basic residues" evidence="2">
    <location>
        <begin position="58"/>
        <end position="71"/>
    </location>
</feature>
<feature type="region of interest" description="Disordered" evidence="2">
    <location>
        <begin position="53"/>
        <end position="92"/>
    </location>
</feature>
<dbReference type="GO" id="GO:0046982">
    <property type="term" value="F:protein heterodimerization activity"/>
    <property type="evidence" value="ECO:0007669"/>
    <property type="project" value="InterPro"/>
</dbReference>
<reference evidence="5" key="1">
    <citation type="submission" date="2025-08" db="UniProtKB">
        <authorList>
            <consortium name="RefSeq"/>
        </authorList>
    </citation>
    <scope>IDENTIFICATION</scope>
    <source>
        <tissue evidence="5">Kidney</tissue>
    </source>
</reference>
<dbReference type="Proteomes" id="UP000515202">
    <property type="component" value="Unplaced"/>
</dbReference>
<feature type="domain" description="Core Histone H2A/H2B/H3" evidence="3">
    <location>
        <begin position="87"/>
        <end position="156"/>
    </location>
</feature>
<dbReference type="GO" id="GO:0030527">
    <property type="term" value="F:structural constituent of chromatin"/>
    <property type="evidence" value="ECO:0007669"/>
    <property type="project" value="InterPro"/>
</dbReference>
<feature type="compositionally biased region" description="Basic and acidic residues" evidence="2">
    <location>
        <begin position="1"/>
        <end position="14"/>
    </location>
</feature>
<evidence type="ECO:0000256" key="2">
    <source>
        <dbReference type="SAM" id="MobiDB-lite"/>
    </source>
</evidence>
<dbReference type="InterPro" id="IPR007125">
    <property type="entry name" value="H2A/H2B/H3"/>
</dbReference>
<dbReference type="SUPFAM" id="SSF47113">
    <property type="entry name" value="Histone-fold"/>
    <property type="match status" value="1"/>
</dbReference>
<dbReference type="InterPro" id="IPR009072">
    <property type="entry name" value="Histone-fold"/>
</dbReference>
<feature type="non-terminal residue" evidence="5">
    <location>
        <position position="1"/>
    </location>
</feature>
<evidence type="ECO:0000313" key="4">
    <source>
        <dbReference type="Proteomes" id="UP000515202"/>
    </source>
</evidence>
<accession>A0A6P3RRD4</accession>
<dbReference type="GeneID" id="105311756"/>
<dbReference type="CDD" id="cd22910">
    <property type="entry name" value="HFD_H2B"/>
    <property type="match status" value="1"/>
</dbReference>
<name>A0A6P3RRD4_PTEVA</name>
<proteinExistence type="inferred from homology"/>
<sequence>QSDVETAHDVRECSGYKPATASHSSHHCLSSQAVGKRSLSWLHPPLRLLRACWAPGSPRKHPRSSRSRRSRGAPASPAPRPRPRRPRRRSDSFAPCLPRVLKNFRQDLSLSQEALNVMDSFVEDIFERIAEEASRLALSSQRAAMTSREIQTAARLLLPGEMGKPAVSEVTKAARELPGHHLSIATQRLFSEPPRLSRKDLWL</sequence>
<comment type="similarity">
    <text evidence="1">Belongs to the histone H2B family.</text>
</comment>
<organism evidence="4 5">
    <name type="scientific">Pteropus vampyrus</name>
    <name type="common">Large flying fox</name>
    <dbReference type="NCBI Taxonomy" id="132908"/>
    <lineage>
        <taxon>Eukaryota</taxon>
        <taxon>Metazoa</taxon>
        <taxon>Chordata</taxon>
        <taxon>Craniata</taxon>
        <taxon>Vertebrata</taxon>
        <taxon>Euteleostomi</taxon>
        <taxon>Mammalia</taxon>
        <taxon>Eutheria</taxon>
        <taxon>Laurasiatheria</taxon>
        <taxon>Chiroptera</taxon>
        <taxon>Yinpterochiroptera</taxon>
        <taxon>Pteropodoidea</taxon>
        <taxon>Pteropodidae</taxon>
        <taxon>Pteropodinae</taxon>
        <taxon>Pteropus</taxon>
    </lineage>
</organism>
<dbReference type="KEGG" id="pvp:105311756"/>
<feature type="region of interest" description="Disordered" evidence="2">
    <location>
        <begin position="1"/>
        <end position="29"/>
    </location>
</feature>
<evidence type="ECO:0000259" key="3">
    <source>
        <dbReference type="Pfam" id="PF00125"/>
    </source>
</evidence>